<keyword evidence="4 6" id="KW-1133">Transmembrane helix</keyword>
<evidence type="ECO:0000256" key="1">
    <source>
        <dbReference type="ARBA" id="ARBA00004141"/>
    </source>
</evidence>
<proteinExistence type="inferred from homology"/>
<sequence>MIAGILGWLTDPANRSDIIGQTLAHLRFSVLAVVVAALIAIPLGLWIGHTGRGKIVAVTLTGAARAIPTLGLLFLIVLVIGPHVSGDLAFSLPSEIVLVVLAIPPILSGTYAGIDEVDPAARDAAKGMGMRGWEVLRKVEIPCALPLFLSGLRSAFLQVIATATIAASVGLDGLGRFLIDGQAVRDYDQMASGAVLVALLAIVVDLLLALVQRLVVSPGLSGRAGRGRRGNTRSDDDAGTTDPTTDARTADAAGTSRDRDETLVTTTTASEI</sequence>
<feature type="compositionally biased region" description="Low complexity" evidence="7">
    <location>
        <begin position="240"/>
        <end position="255"/>
    </location>
</feature>
<keyword evidence="3 6" id="KW-0812">Transmembrane</keyword>
<evidence type="ECO:0000256" key="7">
    <source>
        <dbReference type="SAM" id="MobiDB-lite"/>
    </source>
</evidence>
<dbReference type="Gene3D" id="1.10.3720.10">
    <property type="entry name" value="MetI-like"/>
    <property type="match status" value="1"/>
</dbReference>
<feature type="transmembrane region" description="Helical" evidence="6">
    <location>
        <begin position="191"/>
        <end position="211"/>
    </location>
</feature>
<dbReference type="GO" id="GO:0005886">
    <property type="term" value="C:plasma membrane"/>
    <property type="evidence" value="ECO:0007669"/>
    <property type="project" value="UniProtKB-SubCell"/>
</dbReference>
<reference evidence="9 10" key="1">
    <citation type="submission" date="2019-06" db="EMBL/GenBank/DDBJ databases">
        <title>Sequencing the genomes of 1000 actinobacteria strains.</title>
        <authorList>
            <person name="Klenk H.-P."/>
        </authorList>
    </citation>
    <scope>NUCLEOTIDE SEQUENCE [LARGE SCALE GENOMIC DNA]</scope>
    <source>
        <strain evidence="9 10">DSM 18607</strain>
    </source>
</reference>
<evidence type="ECO:0000256" key="2">
    <source>
        <dbReference type="ARBA" id="ARBA00022448"/>
    </source>
</evidence>
<protein>
    <submittedName>
        <fullName evidence="9">Osmoprotectant transport system permease protein</fullName>
    </submittedName>
</protein>
<dbReference type="PANTHER" id="PTHR30177:SF33">
    <property type="entry name" value="POSSIBLE OSMOPROTECTANT (GLYCINE BETAINE_CARNITINE_CHOLINE_L-PROLINE) TRANSPORT INTEGRAL MEMBRANE PROTEIN ABC TRANSPORTER PROZ"/>
    <property type="match status" value="1"/>
</dbReference>
<dbReference type="PROSITE" id="PS50928">
    <property type="entry name" value="ABC_TM1"/>
    <property type="match status" value="1"/>
</dbReference>
<dbReference type="RefSeq" id="WP_141847580.1">
    <property type="nucleotide sequence ID" value="NZ_BAAAPR010000002.1"/>
</dbReference>
<dbReference type="Pfam" id="PF00528">
    <property type="entry name" value="BPD_transp_1"/>
    <property type="match status" value="1"/>
</dbReference>
<feature type="region of interest" description="Disordered" evidence="7">
    <location>
        <begin position="221"/>
        <end position="272"/>
    </location>
</feature>
<feature type="transmembrane region" description="Helical" evidence="6">
    <location>
        <begin position="155"/>
        <end position="179"/>
    </location>
</feature>
<keyword evidence="10" id="KW-1185">Reference proteome</keyword>
<evidence type="ECO:0000313" key="9">
    <source>
        <dbReference type="EMBL" id="TQJ08107.1"/>
    </source>
</evidence>
<dbReference type="CDD" id="cd06261">
    <property type="entry name" value="TM_PBP2"/>
    <property type="match status" value="1"/>
</dbReference>
<evidence type="ECO:0000256" key="4">
    <source>
        <dbReference type="ARBA" id="ARBA00022989"/>
    </source>
</evidence>
<evidence type="ECO:0000256" key="6">
    <source>
        <dbReference type="RuleBase" id="RU363032"/>
    </source>
</evidence>
<dbReference type="InterPro" id="IPR035906">
    <property type="entry name" value="MetI-like_sf"/>
</dbReference>
<comment type="caution">
    <text evidence="9">The sequence shown here is derived from an EMBL/GenBank/DDBJ whole genome shotgun (WGS) entry which is preliminary data.</text>
</comment>
<feature type="transmembrane region" description="Helical" evidence="6">
    <location>
        <begin position="25"/>
        <end position="48"/>
    </location>
</feature>
<feature type="compositionally biased region" description="Polar residues" evidence="7">
    <location>
        <begin position="263"/>
        <end position="272"/>
    </location>
</feature>
<gene>
    <name evidence="9" type="ORF">FB458_1189</name>
</gene>
<keyword evidence="2 6" id="KW-0813">Transport</keyword>
<evidence type="ECO:0000256" key="3">
    <source>
        <dbReference type="ARBA" id="ARBA00022692"/>
    </source>
</evidence>
<dbReference type="GO" id="GO:0055085">
    <property type="term" value="P:transmembrane transport"/>
    <property type="evidence" value="ECO:0007669"/>
    <property type="project" value="InterPro"/>
</dbReference>
<comment type="subcellular location">
    <subcellularLocation>
        <location evidence="6">Cell membrane</location>
        <topology evidence="6">Multi-pass membrane protein</topology>
    </subcellularLocation>
    <subcellularLocation>
        <location evidence="1">Membrane</location>
        <topology evidence="1">Multi-pass membrane protein</topology>
    </subcellularLocation>
</comment>
<dbReference type="AlphaFoldDB" id="A0A542DYE2"/>
<dbReference type="SUPFAM" id="SSF161098">
    <property type="entry name" value="MetI-like"/>
    <property type="match status" value="1"/>
</dbReference>
<dbReference type="InterPro" id="IPR000515">
    <property type="entry name" value="MetI-like"/>
</dbReference>
<organism evidence="9 10">
    <name type="scientific">Lapillicoccus jejuensis</name>
    <dbReference type="NCBI Taxonomy" id="402171"/>
    <lineage>
        <taxon>Bacteria</taxon>
        <taxon>Bacillati</taxon>
        <taxon>Actinomycetota</taxon>
        <taxon>Actinomycetes</taxon>
        <taxon>Micrococcales</taxon>
        <taxon>Intrasporangiaceae</taxon>
        <taxon>Lapillicoccus</taxon>
    </lineage>
</organism>
<comment type="similarity">
    <text evidence="6">Belongs to the binding-protein-dependent transport system permease family.</text>
</comment>
<keyword evidence="5 6" id="KW-0472">Membrane</keyword>
<dbReference type="InterPro" id="IPR051204">
    <property type="entry name" value="ABC_transp_perm/SBD"/>
</dbReference>
<feature type="transmembrane region" description="Helical" evidence="6">
    <location>
        <begin position="55"/>
        <end position="80"/>
    </location>
</feature>
<feature type="domain" description="ABC transmembrane type-1" evidence="8">
    <location>
        <begin position="22"/>
        <end position="208"/>
    </location>
</feature>
<dbReference type="Proteomes" id="UP000317893">
    <property type="component" value="Unassembled WGS sequence"/>
</dbReference>
<evidence type="ECO:0000259" key="8">
    <source>
        <dbReference type="PROSITE" id="PS50928"/>
    </source>
</evidence>
<evidence type="ECO:0000313" key="10">
    <source>
        <dbReference type="Proteomes" id="UP000317893"/>
    </source>
</evidence>
<dbReference type="EMBL" id="VFMN01000001">
    <property type="protein sequence ID" value="TQJ08107.1"/>
    <property type="molecule type" value="Genomic_DNA"/>
</dbReference>
<dbReference type="PANTHER" id="PTHR30177">
    <property type="entry name" value="GLYCINE BETAINE/L-PROLINE TRANSPORT SYSTEM PERMEASE PROTEIN PROW"/>
    <property type="match status" value="1"/>
</dbReference>
<dbReference type="GO" id="GO:0031460">
    <property type="term" value="P:glycine betaine transport"/>
    <property type="evidence" value="ECO:0007669"/>
    <property type="project" value="TreeGrafter"/>
</dbReference>
<dbReference type="OrthoDB" id="5244012at2"/>
<evidence type="ECO:0000256" key="5">
    <source>
        <dbReference type="ARBA" id="ARBA00023136"/>
    </source>
</evidence>
<accession>A0A542DYE2</accession>
<name>A0A542DYE2_9MICO</name>